<name>R7Q421_CHOCR</name>
<feature type="region of interest" description="Disordered" evidence="6">
    <location>
        <begin position="87"/>
        <end position="232"/>
    </location>
</feature>
<evidence type="ECO:0000256" key="5">
    <source>
        <dbReference type="PROSITE-ProRule" id="PRU00042"/>
    </source>
</evidence>
<evidence type="ECO:0000313" key="8">
    <source>
        <dbReference type="EMBL" id="CDF33277.1"/>
    </source>
</evidence>
<dbReference type="GO" id="GO:0000981">
    <property type="term" value="F:DNA-binding transcription factor activity, RNA polymerase II-specific"/>
    <property type="evidence" value="ECO:0007669"/>
    <property type="project" value="TreeGrafter"/>
</dbReference>
<protein>
    <recommendedName>
        <fullName evidence="7">C2H2-type domain-containing protein</fullName>
    </recommendedName>
</protein>
<dbReference type="AlphaFoldDB" id="R7Q421"/>
<dbReference type="SUPFAM" id="SSF57667">
    <property type="entry name" value="beta-beta-alpha zinc fingers"/>
    <property type="match status" value="1"/>
</dbReference>
<evidence type="ECO:0000256" key="1">
    <source>
        <dbReference type="ARBA" id="ARBA00022723"/>
    </source>
</evidence>
<evidence type="ECO:0000259" key="7">
    <source>
        <dbReference type="PROSITE" id="PS50157"/>
    </source>
</evidence>
<dbReference type="STRING" id="2769.R7Q421"/>
<dbReference type="PANTHER" id="PTHR19818:SF139">
    <property type="entry name" value="PAIR-RULE PROTEIN ODD-PAIRED"/>
    <property type="match status" value="1"/>
</dbReference>
<keyword evidence="3 5" id="KW-0863">Zinc-finger</keyword>
<keyword evidence="1" id="KW-0479">Metal-binding</keyword>
<feature type="compositionally biased region" description="Basic residues" evidence="6">
    <location>
        <begin position="127"/>
        <end position="139"/>
    </location>
</feature>
<dbReference type="KEGG" id="ccp:CHC_T00002057001"/>
<keyword evidence="4" id="KW-0862">Zinc</keyword>
<sequence length="232" mass="25192">MTSGLDRLCEAVEAAEAAESARRQEGFMCPNPGCARIFSKRYNQQAHMRLHDGTRPFSCPRCNKDFMWKSSLKSHAKMHNKMDAAAAALAAKRAAHPASANAPTSSIRSPHKQHPTQVKPIQAKPTPKQHTKRVAKRQSKTPGSSQTRKVARHSTKAPANAALKRRADNASRGAVGPSVSVHRSLGGPSRSHHVSSPQARPSTKPKGPMGRQSPDSVTRMDLETATLLTMFQ</sequence>
<keyword evidence="9" id="KW-1185">Reference proteome</keyword>
<dbReference type="Gramene" id="CDF33277">
    <property type="protein sequence ID" value="CDF33277"/>
    <property type="gene ID" value="CHC_T00002057001"/>
</dbReference>
<dbReference type="GO" id="GO:0005634">
    <property type="term" value="C:nucleus"/>
    <property type="evidence" value="ECO:0007669"/>
    <property type="project" value="UniProtKB-ARBA"/>
</dbReference>
<dbReference type="SMART" id="SM00355">
    <property type="entry name" value="ZnF_C2H2"/>
    <property type="match status" value="2"/>
</dbReference>
<dbReference type="GO" id="GO:0000978">
    <property type="term" value="F:RNA polymerase II cis-regulatory region sequence-specific DNA binding"/>
    <property type="evidence" value="ECO:0007669"/>
    <property type="project" value="TreeGrafter"/>
</dbReference>
<dbReference type="RefSeq" id="XP_005713080.1">
    <property type="nucleotide sequence ID" value="XM_005713023.1"/>
</dbReference>
<feature type="compositionally biased region" description="Low complexity" evidence="6">
    <location>
        <begin position="87"/>
        <end position="102"/>
    </location>
</feature>
<feature type="domain" description="C2H2-type" evidence="7">
    <location>
        <begin position="27"/>
        <end position="56"/>
    </location>
</feature>
<dbReference type="Proteomes" id="UP000012073">
    <property type="component" value="Unassembled WGS sequence"/>
</dbReference>
<organism evidence="8 9">
    <name type="scientific">Chondrus crispus</name>
    <name type="common">Carrageen Irish moss</name>
    <name type="synonym">Polymorpha crispa</name>
    <dbReference type="NCBI Taxonomy" id="2769"/>
    <lineage>
        <taxon>Eukaryota</taxon>
        <taxon>Rhodophyta</taxon>
        <taxon>Florideophyceae</taxon>
        <taxon>Rhodymeniophycidae</taxon>
        <taxon>Gigartinales</taxon>
        <taxon>Gigartinaceae</taxon>
        <taxon>Chondrus</taxon>
    </lineage>
</organism>
<evidence type="ECO:0000256" key="6">
    <source>
        <dbReference type="SAM" id="MobiDB-lite"/>
    </source>
</evidence>
<dbReference type="GeneID" id="17320793"/>
<reference evidence="9" key="1">
    <citation type="journal article" date="2013" name="Proc. Natl. Acad. Sci. U.S.A.">
        <title>Genome structure and metabolic features in the red seaweed Chondrus crispus shed light on evolution of the Archaeplastida.</title>
        <authorList>
            <person name="Collen J."/>
            <person name="Porcel B."/>
            <person name="Carre W."/>
            <person name="Ball S.G."/>
            <person name="Chaparro C."/>
            <person name="Tonon T."/>
            <person name="Barbeyron T."/>
            <person name="Michel G."/>
            <person name="Noel B."/>
            <person name="Valentin K."/>
            <person name="Elias M."/>
            <person name="Artiguenave F."/>
            <person name="Arun A."/>
            <person name="Aury J.M."/>
            <person name="Barbosa-Neto J.F."/>
            <person name="Bothwell J.H."/>
            <person name="Bouget F.Y."/>
            <person name="Brillet L."/>
            <person name="Cabello-Hurtado F."/>
            <person name="Capella-Gutierrez S."/>
            <person name="Charrier B."/>
            <person name="Cladiere L."/>
            <person name="Cock J.M."/>
            <person name="Coelho S.M."/>
            <person name="Colleoni C."/>
            <person name="Czjzek M."/>
            <person name="Da Silva C."/>
            <person name="Delage L."/>
            <person name="Denoeud F."/>
            <person name="Deschamps P."/>
            <person name="Dittami S.M."/>
            <person name="Gabaldon T."/>
            <person name="Gachon C.M."/>
            <person name="Groisillier A."/>
            <person name="Herve C."/>
            <person name="Jabbari K."/>
            <person name="Katinka M."/>
            <person name="Kloareg B."/>
            <person name="Kowalczyk N."/>
            <person name="Labadie K."/>
            <person name="Leblanc C."/>
            <person name="Lopez P.J."/>
            <person name="McLachlan D.H."/>
            <person name="Meslet-Cladiere L."/>
            <person name="Moustafa A."/>
            <person name="Nehr Z."/>
            <person name="Nyvall Collen P."/>
            <person name="Panaud O."/>
            <person name="Partensky F."/>
            <person name="Poulain J."/>
            <person name="Rensing S.A."/>
            <person name="Rousvoal S."/>
            <person name="Samson G."/>
            <person name="Symeonidi A."/>
            <person name="Weissenbach J."/>
            <person name="Zambounis A."/>
            <person name="Wincker P."/>
            <person name="Boyen C."/>
        </authorList>
    </citation>
    <scope>NUCLEOTIDE SEQUENCE [LARGE SCALE GENOMIC DNA]</scope>
    <source>
        <strain evidence="9">cv. Stackhouse</strain>
    </source>
</reference>
<proteinExistence type="predicted"/>
<dbReference type="InterPro" id="IPR013087">
    <property type="entry name" value="Znf_C2H2_type"/>
</dbReference>
<dbReference type="InterPro" id="IPR036236">
    <property type="entry name" value="Znf_C2H2_sf"/>
</dbReference>
<dbReference type="InterPro" id="IPR050329">
    <property type="entry name" value="GLI_C2H2-zinc-finger"/>
</dbReference>
<dbReference type="Gene3D" id="3.30.160.60">
    <property type="entry name" value="Classic Zinc Finger"/>
    <property type="match status" value="2"/>
</dbReference>
<dbReference type="FunFam" id="3.30.160.60:FF:000710">
    <property type="entry name" value="Zinc finger protein 768"/>
    <property type="match status" value="1"/>
</dbReference>
<dbReference type="Pfam" id="PF00096">
    <property type="entry name" value="zf-C2H2"/>
    <property type="match status" value="1"/>
</dbReference>
<evidence type="ECO:0000256" key="3">
    <source>
        <dbReference type="ARBA" id="ARBA00022771"/>
    </source>
</evidence>
<dbReference type="OrthoDB" id="5750at2759"/>
<dbReference type="PROSITE" id="PS00028">
    <property type="entry name" value="ZINC_FINGER_C2H2_1"/>
    <property type="match status" value="2"/>
</dbReference>
<dbReference type="GO" id="GO:0045944">
    <property type="term" value="P:positive regulation of transcription by RNA polymerase II"/>
    <property type="evidence" value="ECO:0007669"/>
    <property type="project" value="UniProtKB-ARBA"/>
</dbReference>
<evidence type="ECO:0000313" key="9">
    <source>
        <dbReference type="Proteomes" id="UP000012073"/>
    </source>
</evidence>
<feature type="domain" description="C2H2-type" evidence="7">
    <location>
        <begin position="57"/>
        <end position="84"/>
    </location>
</feature>
<dbReference type="PANTHER" id="PTHR19818">
    <property type="entry name" value="ZINC FINGER PROTEIN ZIC AND GLI"/>
    <property type="match status" value="1"/>
</dbReference>
<dbReference type="EMBL" id="HG001639">
    <property type="protein sequence ID" value="CDF33277.1"/>
    <property type="molecule type" value="Genomic_DNA"/>
</dbReference>
<accession>R7Q421</accession>
<gene>
    <name evidence="8" type="ORF">CHC_T00002057001</name>
</gene>
<dbReference type="PROSITE" id="PS50157">
    <property type="entry name" value="ZINC_FINGER_C2H2_2"/>
    <property type="match status" value="2"/>
</dbReference>
<keyword evidence="2" id="KW-0677">Repeat</keyword>
<dbReference type="GO" id="GO:0008270">
    <property type="term" value="F:zinc ion binding"/>
    <property type="evidence" value="ECO:0007669"/>
    <property type="project" value="UniProtKB-KW"/>
</dbReference>
<evidence type="ECO:0000256" key="2">
    <source>
        <dbReference type="ARBA" id="ARBA00022737"/>
    </source>
</evidence>
<evidence type="ECO:0000256" key="4">
    <source>
        <dbReference type="ARBA" id="ARBA00022833"/>
    </source>
</evidence>